<keyword evidence="6" id="KW-0862">Zinc</keyword>
<keyword evidence="5" id="KW-0378">Hydrolase</keyword>
<evidence type="ECO:0000256" key="5">
    <source>
        <dbReference type="ARBA" id="ARBA00022801"/>
    </source>
</evidence>
<dbReference type="InterPro" id="IPR009045">
    <property type="entry name" value="Zn_M74/Hedgehog-like"/>
</dbReference>
<dbReference type="GO" id="GO:0046872">
    <property type="term" value="F:metal ion binding"/>
    <property type="evidence" value="ECO:0007669"/>
    <property type="project" value="UniProtKB-KW"/>
</dbReference>
<keyword evidence="10" id="KW-1185">Reference proteome</keyword>
<keyword evidence="3" id="KW-0732">Signal</keyword>
<evidence type="ECO:0000256" key="2">
    <source>
        <dbReference type="ARBA" id="ARBA00022723"/>
    </source>
</evidence>
<dbReference type="SUPFAM" id="SSF55166">
    <property type="entry name" value="Hedgehog/DD-peptidase"/>
    <property type="match status" value="1"/>
</dbReference>
<keyword evidence="4" id="KW-0574">Periplasm</keyword>
<dbReference type="GO" id="GO:0006508">
    <property type="term" value="P:proteolysis"/>
    <property type="evidence" value="ECO:0007669"/>
    <property type="project" value="UniProtKB-KW"/>
</dbReference>
<organism evidence="9 10">
    <name type="scientific">Ignatzschineria indica</name>
    <dbReference type="NCBI Taxonomy" id="472583"/>
    <lineage>
        <taxon>Bacteria</taxon>
        <taxon>Pseudomonadati</taxon>
        <taxon>Pseudomonadota</taxon>
        <taxon>Gammaproteobacteria</taxon>
        <taxon>Cardiobacteriales</taxon>
        <taxon>Ignatzschineriaceae</taxon>
        <taxon>Ignatzschineria</taxon>
    </lineage>
</organism>
<dbReference type="AlphaFoldDB" id="A0A2U2ANA5"/>
<evidence type="ECO:0000313" key="9">
    <source>
        <dbReference type="EMBL" id="PWD84665.1"/>
    </source>
</evidence>
<protein>
    <submittedName>
        <fullName evidence="9">Penicillin-insensitive murein endopeptidase</fullName>
    </submittedName>
</protein>
<dbReference type="EMBL" id="QEWR01000002">
    <property type="protein sequence ID" value="PWD84665.1"/>
    <property type="molecule type" value="Genomic_DNA"/>
</dbReference>
<dbReference type="Gene3D" id="3.30.1380.10">
    <property type="match status" value="1"/>
</dbReference>
<proteinExistence type="predicted"/>
<feature type="disulfide bond" evidence="8">
    <location>
        <begin position="247"/>
        <end position="254"/>
    </location>
</feature>
<dbReference type="NCBIfam" id="NF006947">
    <property type="entry name" value="PRK09429.1"/>
    <property type="match status" value="1"/>
</dbReference>
<dbReference type="Proteomes" id="UP000244948">
    <property type="component" value="Unassembled WGS sequence"/>
</dbReference>
<dbReference type="PIRSF" id="PIRSF018455">
    <property type="entry name" value="MepA"/>
    <property type="match status" value="1"/>
</dbReference>
<evidence type="ECO:0000256" key="1">
    <source>
        <dbReference type="ARBA" id="ARBA00022670"/>
    </source>
</evidence>
<dbReference type="GO" id="GO:0030288">
    <property type="term" value="C:outer membrane-bounded periplasmic space"/>
    <property type="evidence" value="ECO:0007669"/>
    <property type="project" value="InterPro"/>
</dbReference>
<dbReference type="Pfam" id="PF03411">
    <property type="entry name" value="Peptidase_M74"/>
    <property type="match status" value="1"/>
</dbReference>
<gene>
    <name evidence="9" type="ORF">DC082_03825</name>
</gene>
<feature type="disulfide bond" evidence="8">
    <location>
        <begin position="78"/>
        <end position="302"/>
    </location>
</feature>
<keyword evidence="2" id="KW-0479">Metal-binding</keyword>
<sequence length="308" mass="34884">MKPFPASLTVETLCLSIQNRQHQQQIHLLLKQSKTLSKVILAVTFLLISHSIAHAWHTIASPSNNEQTVILGSYANGCIDGAVTIPTIGLSYQQVRPSRNRHYGAPEMADFIAKIDRWALSENQILIFGDISQPRGGPANFGHASHQTGLDIDIWFEDRNEPLPESLIETLVTPSVVNPKKGELNQHWRPFYRDLLYYSATDPQTERIFINPVIKAALCQSEEDRSWLQKLRPWFGHDSHFHIRLQCPKGSEHCIPQAPIPVGDGCNQDLQNWVNDQINWHLNPPKKSAPIDKPPKILPVECQMIKNK</sequence>
<dbReference type="GO" id="GO:0004252">
    <property type="term" value="F:serine-type endopeptidase activity"/>
    <property type="evidence" value="ECO:0007669"/>
    <property type="project" value="InterPro"/>
</dbReference>
<evidence type="ECO:0000256" key="7">
    <source>
        <dbReference type="ARBA" id="ARBA00023049"/>
    </source>
</evidence>
<dbReference type="InterPro" id="IPR005073">
    <property type="entry name" value="Peptidase_M74"/>
</dbReference>
<keyword evidence="7" id="KW-0482">Metalloprotease</keyword>
<keyword evidence="1" id="KW-0645">Protease</keyword>
<evidence type="ECO:0000256" key="4">
    <source>
        <dbReference type="ARBA" id="ARBA00022764"/>
    </source>
</evidence>
<dbReference type="RefSeq" id="WP_109235820.1">
    <property type="nucleotide sequence ID" value="NZ_BMXZ01000001.1"/>
</dbReference>
<dbReference type="GO" id="GO:0008237">
    <property type="term" value="F:metallopeptidase activity"/>
    <property type="evidence" value="ECO:0007669"/>
    <property type="project" value="UniProtKB-KW"/>
</dbReference>
<evidence type="ECO:0000256" key="6">
    <source>
        <dbReference type="ARBA" id="ARBA00022833"/>
    </source>
</evidence>
<reference evidence="9 10" key="1">
    <citation type="journal article" date="2018" name="Genome Announc.">
        <title>Ignatzschineria cameli sp. nov., isolated from necrotic foot tissue of dromedaries (Camelus dromedarius) and associated maggots (Wohlfahrtia species) in Dubai.</title>
        <authorList>
            <person name="Tsang C.C."/>
            <person name="Tang J.Y."/>
            <person name="Fong J.Y."/>
            <person name="Kinne J."/>
            <person name="Lee H.H."/>
            <person name="Joseph M."/>
            <person name="Jose S."/>
            <person name="Schuster R.K."/>
            <person name="Tang Y."/>
            <person name="Sivakumar S."/>
            <person name="Chen J.H."/>
            <person name="Teng J.L."/>
            <person name="Lau S.K."/>
            <person name="Wernery U."/>
            <person name="Woo P.C."/>
        </authorList>
    </citation>
    <scope>NUCLEOTIDE SEQUENCE [LARGE SCALE GENOMIC DNA]</scope>
    <source>
        <strain evidence="9 10">KCTC 22643</strain>
    </source>
</reference>
<name>A0A2U2ANA5_9GAMM</name>
<evidence type="ECO:0000313" key="10">
    <source>
        <dbReference type="Proteomes" id="UP000244948"/>
    </source>
</evidence>
<comment type="caution">
    <text evidence="9">The sequence shown here is derived from an EMBL/GenBank/DDBJ whole genome shotgun (WGS) entry which is preliminary data.</text>
</comment>
<evidence type="ECO:0000256" key="3">
    <source>
        <dbReference type="ARBA" id="ARBA00022729"/>
    </source>
</evidence>
<evidence type="ECO:0000256" key="8">
    <source>
        <dbReference type="PIRSR" id="PIRSR018455-2"/>
    </source>
</evidence>
<accession>A0A2U2ANA5</accession>
<feature type="disulfide bond" evidence="8">
    <location>
        <begin position="219"/>
        <end position="266"/>
    </location>
</feature>
<keyword evidence="8" id="KW-1015">Disulfide bond</keyword>